<gene>
    <name evidence="9" type="ORF">GCM10009823_29330</name>
</gene>
<accession>A0ABP5IST5</accession>
<feature type="transmembrane region" description="Helical" evidence="8">
    <location>
        <begin position="110"/>
        <end position="128"/>
    </location>
</feature>
<dbReference type="PANTHER" id="PTHR43337">
    <property type="entry name" value="XANTHINE/URACIL PERMEASE C887.17-RELATED"/>
    <property type="match status" value="1"/>
</dbReference>
<evidence type="ECO:0000256" key="3">
    <source>
        <dbReference type="ARBA" id="ARBA00022448"/>
    </source>
</evidence>
<feature type="transmembrane region" description="Helical" evidence="8">
    <location>
        <begin position="134"/>
        <end position="156"/>
    </location>
</feature>
<evidence type="ECO:0000256" key="5">
    <source>
        <dbReference type="ARBA" id="ARBA00022989"/>
    </source>
</evidence>
<dbReference type="EMBL" id="BAAAPZ010000017">
    <property type="protein sequence ID" value="GAA2104555.1"/>
    <property type="molecule type" value="Genomic_DNA"/>
</dbReference>
<feature type="transmembrane region" description="Helical" evidence="8">
    <location>
        <begin position="228"/>
        <end position="246"/>
    </location>
</feature>
<evidence type="ECO:0000256" key="8">
    <source>
        <dbReference type="SAM" id="Phobius"/>
    </source>
</evidence>
<dbReference type="RefSeq" id="WP_291795829.1">
    <property type="nucleotide sequence ID" value="NZ_BAAAPZ010000017.1"/>
</dbReference>
<name>A0ABP5IST5_9MICO</name>
<evidence type="ECO:0000256" key="1">
    <source>
        <dbReference type="ARBA" id="ARBA00004127"/>
    </source>
</evidence>
<feature type="transmembrane region" description="Helical" evidence="8">
    <location>
        <begin position="203"/>
        <end position="221"/>
    </location>
</feature>
<evidence type="ECO:0000256" key="4">
    <source>
        <dbReference type="ARBA" id="ARBA00022692"/>
    </source>
</evidence>
<organism evidence="9 10">
    <name type="scientific">Brevibacterium salitolerans</name>
    <dbReference type="NCBI Taxonomy" id="1403566"/>
    <lineage>
        <taxon>Bacteria</taxon>
        <taxon>Bacillati</taxon>
        <taxon>Actinomycetota</taxon>
        <taxon>Actinomycetes</taxon>
        <taxon>Micrococcales</taxon>
        <taxon>Brevibacteriaceae</taxon>
        <taxon>Brevibacterium</taxon>
    </lineage>
</organism>
<keyword evidence="5 8" id="KW-1133">Transmembrane helix</keyword>
<feature type="transmembrane region" description="Helical" evidence="8">
    <location>
        <begin position="353"/>
        <end position="386"/>
    </location>
</feature>
<evidence type="ECO:0000313" key="9">
    <source>
        <dbReference type="EMBL" id="GAA2104555.1"/>
    </source>
</evidence>
<feature type="transmembrane region" description="Helical" evidence="8">
    <location>
        <begin position="56"/>
        <end position="78"/>
    </location>
</feature>
<comment type="similarity">
    <text evidence="2">Belongs to the nucleobase:cation symporter-2 (NCS2) (TC 2.A.40) family. Azg-like subfamily.</text>
</comment>
<dbReference type="Proteomes" id="UP001500984">
    <property type="component" value="Unassembled WGS sequence"/>
</dbReference>
<evidence type="ECO:0000256" key="2">
    <source>
        <dbReference type="ARBA" id="ARBA00005697"/>
    </source>
</evidence>
<feature type="region of interest" description="Disordered" evidence="7">
    <location>
        <begin position="1"/>
        <end position="29"/>
    </location>
</feature>
<feature type="transmembrane region" description="Helical" evidence="8">
    <location>
        <begin position="406"/>
        <end position="433"/>
    </location>
</feature>
<keyword evidence="10" id="KW-1185">Reference proteome</keyword>
<dbReference type="Pfam" id="PF00860">
    <property type="entry name" value="Xan_ur_permease"/>
    <property type="match status" value="1"/>
</dbReference>
<keyword evidence="6 8" id="KW-0472">Membrane</keyword>
<evidence type="ECO:0000313" key="10">
    <source>
        <dbReference type="Proteomes" id="UP001500984"/>
    </source>
</evidence>
<feature type="transmembrane region" description="Helical" evidence="8">
    <location>
        <begin position="168"/>
        <end position="191"/>
    </location>
</feature>
<reference evidence="10" key="1">
    <citation type="journal article" date="2019" name="Int. J. Syst. Evol. Microbiol.">
        <title>The Global Catalogue of Microorganisms (GCM) 10K type strain sequencing project: providing services to taxonomists for standard genome sequencing and annotation.</title>
        <authorList>
            <consortium name="The Broad Institute Genomics Platform"/>
            <consortium name="The Broad Institute Genome Sequencing Center for Infectious Disease"/>
            <person name="Wu L."/>
            <person name="Ma J."/>
        </authorList>
    </citation>
    <scope>NUCLEOTIDE SEQUENCE [LARGE SCALE GENOMIC DNA]</scope>
    <source>
        <strain evidence="10">JCM 15900</strain>
    </source>
</reference>
<keyword evidence="4 8" id="KW-0812">Transmembrane</keyword>
<evidence type="ECO:0000256" key="6">
    <source>
        <dbReference type="ARBA" id="ARBA00023136"/>
    </source>
</evidence>
<sequence>MTSQFAGGAEPVRNSADATGVAGGAEDDRSALSENAGWGERIFRLRSRGSTGWREFTAGISMFLASAYSAVVIPGMLADAGLPRGAATTAVLIVVVLATALMGLYANMPFVLAPGLGGVALVAYTLVLGEGVPYPVAMGMVFWSGVAFLLLTLFGIRGLITQMIPTNIRLAIGSGIGLFIAFIGFRSAGLVVAGEDSLELGDLGGASAVVALVGLVALVGMQSRKVPGSFVIVIVGLTLVGIPLGLTEITGDLLQPPEGVGPLILDIDVMGALAPHYLPYLFAFFAAEFFSATGIVMAVSEKVGLPDSQMRKPFIVDSTAIIAGSLLAAPSVTTYAESTAGSESGGRTGLTSLWTAACFALLLVFAPFAAAIPAAATAPVLMFVGLKMLTGFVRVDVSDLTEAVPATLVVVCTLLWGNFGTGIAAGLLSYVLVKIFAWRLREVSVGMWIMAPFLVYFFVTSVH</sequence>
<dbReference type="PANTHER" id="PTHR43337:SF1">
    <property type="entry name" value="XANTHINE_URACIL PERMEASE C887.17-RELATED"/>
    <property type="match status" value="1"/>
</dbReference>
<feature type="transmembrane region" description="Helical" evidence="8">
    <location>
        <begin position="445"/>
        <end position="462"/>
    </location>
</feature>
<keyword evidence="3" id="KW-0813">Transport</keyword>
<proteinExistence type="inferred from homology"/>
<comment type="caution">
    <text evidence="9">The sequence shown here is derived from an EMBL/GenBank/DDBJ whole genome shotgun (WGS) entry which is preliminary data.</text>
</comment>
<comment type="subcellular location">
    <subcellularLocation>
        <location evidence="1">Endomembrane system</location>
        <topology evidence="1">Multi-pass membrane protein</topology>
    </subcellularLocation>
</comment>
<feature type="transmembrane region" description="Helical" evidence="8">
    <location>
        <begin position="277"/>
        <end position="300"/>
    </location>
</feature>
<evidence type="ECO:0000256" key="7">
    <source>
        <dbReference type="SAM" id="MobiDB-lite"/>
    </source>
</evidence>
<protein>
    <submittedName>
        <fullName evidence="9">NCS2 family permease</fullName>
    </submittedName>
</protein>
<dbReference type="InterPro" id="IPR045018">
    <property type="entry name" value="Azg-like"/>
</dbReference>
<dbReference type="InterPro" id="IPR006043">
    <property type="entry name" value="NCS2"/>
</dbReference>
<feature type="transmembrane region" description="Helical" evidence="8">
    <location>
        <begin position="84"/>
        <end position="105"/>
    </location>
</feature>